<dbReference type="InterPro" id="IPR013098">
    <property type="entry name" value="Ig_I-set"/>
</dbReference>
<dbReference type="PANTHER" id="PTHR22803">
    <property type="entry name" value="MANNOSE, PHOSPHOLIPASE, LECTIN RECEPTOR RELATED"/>
    <property type="match status" value="1"/>
</dbReference>
<keyword evidence="7" id="KW-1185">Reference proteome</keyword>
<evidence type="ECO:0000256" key="3">
    <source>
        <dbReference type="SAM" id="MobiDB-lite"/>
    </source>
</evidence>
<dbReference type="InterPro" id="IPR003609">
    <property type="entry name" value="Pan_app"/>
</dbReference>
<feature type="domain" description="Ig-like" evidence="6">
    <location>
        <begin position="421"/>
        <end position="512"/>
    </location>
</feature>
<dbReference type="PROSITE" id="PS00615">
    <property type="entry name" value="C_TYPE_LECTIN_1"/>
    <property type="match status" value="1"/>
</dbReference>
<dbReference type="SMART" id="SM00408">
    <property type="entry name" value="IGc2"/>
    <property type="match status" value="1"/>
</dbReference>
<evidence type="ECO:0000313" key="8">
    <source>
        <dbReference type="RefSeq" id="XP_006824784.1"/>
    </source>
</evidence>
<dbReference type="InterPro" id="IPR050111">
    <property type="entry name" value="C-type_lectin/snaclec_domain"/>
</dbReference>
<dbReference type="SUPFAM" id="SSF48726">
    <property type="entry name" value="Immunoglobulin"/>
    <property type="match status" value="1"/>
</dbReference>
<dbReference type="Pfam" id="PF14295">
    <property type="entry name" value="PAN_4"/>
    <property type="match status" value="1"/>
</dbReference>
<dbReference type="InterPro" id="IPR003599">
    <property type="entry name" value="Ig_sub"/>
</dbReference>
<keyword evidence="2" id="KW-1015">Disulfide bond</keyword>
<dbReference type="InterPro" id="IPR001304">
    <property type="entry name" value="C-type_lectin-like"/>
</dbReference>
<dbReference type="InterPro" id="IPR007110">
    <property type="entry name" value="Ig-like_dom"/>
</dbReference>
<reference evidence="8" key="1">
    <citation type="submission" date="2025-08" db="UniProtKB">
        <authorList>
            <consortium name="RefSeq"/>
        </authorList>
    </citation>
    <scope>IDENTIFICATION</scope>
    <source>
        <tissue evidence="8">Testes</tissue>
    </source>
</reference>
<feature type="domain" description="C-type lectin" evidence="5">
    <location>
        <begin position="226"/>
        <end position="347"/>
    </location>
</feature>
<name>A0ABM0MXP3_SACKO</name>
<dbReference type="Gene3D" id="2.60.40.10">
    <property type="entry name" value="Immunoglobulins"/>
    <property type="match status" value="1"/>
</dbReference>
<dbReference type="InterPro" id="IPR018378">
    <property type="entry name" value="C-type_lectin_CS"/>
</dbReference>
<dbReference type="GeneID" id="102804845"/>
<evidence type="ECO:0000259" key="6">
    <source>
        <dbReference type="PROSITE" id="PS50835"/>
    </source>
</evidence>
<gene>
    <name evidence="8" type="primary">LOC102804845</name>
</gene>
<proteinExistence type="predicted"/>
<dbReference type="InterPro" id="IPR016186">
    <property type="entry name" value="C-type_lectin-like/link_sf"/>
</dbReference>
<keyword evidence="4" id="KW-0812">Transmembrane</keyword>
<keyword evidence="1" id="KW-0677">Repeat</keyword>
<dbReference type="SUPFAM" id="SSF56436">
    <property type="entry name" value="C-type lectin-like"/>
    <property type="match status" value="1"/>
</dbReference>
<feature type="region of interest" description="Disordered" evidence="3">
    <location>
        <begin position="1"/>
        <end position="20"/>
    </location>
</feature>
<dbReference type="SMART" id="SM00034">
    <property type="entry name" value="CLECT"/>
    <property type="match status" value="1"/>
</dbReference>
<dbReference type="InterPro" id="IPR013783">
    <property type="entry name" value="Ig-like_fold"/>
</dbReference>
<dbReference type="CDD" id="cd00037">
    <property type="entry name" value="CLECT"/>
    <property type="match status" value="1"/>
</dbReference>
<dbReference type="InterPro" id="IPR016187">
    <property type="entry name" value="CTDL_fold"/>
</dbReference>
<keyword evidence="4" id="KW-0472">Membrane</keyword>
<sequence length="620" mass="67818">MAPWTQTDIQPSTDVGDSTTEKLTSTLYTTIPLSTTLKTTQTSEVSTLSMEDIQPSTDVGDSTTEKLTSTLYTTIPLSTTLKTTQTSEVTTLSMEGCKSDADTDRPGSDINVGSDLPVANPQACCDACTDRVGCVAWTFQKKINYGNCWLKNQVPNPVPNTCCESGYVDKTSTILPHSTFLPTTEVLTSTEQVTMTTEVATTQACNTAVTCPIDWLYLCNNDRVSCYKIGSDSQDWNSARVTCENAHPGGDLVKIENQTEQDFITAQMFQVSVAGCIPLSLCDVWIGVSFTLSTGYTYADGTSVTYFNWNTPIEPNGGTADKCVQMGRTTGLWDDRECSGLRRYACEIEGTEGYDFELWMCKESAGEAHLLNCMCPHSAKIPKLFNRTTSYEVSLNYRITIYDNSSDSYFCLVQYSGGKWPHITEQPENITVSAGASSTLRCESSGFPPPHIKWMKSGHELGFFDNSRFVTMSSDDVSWLNINETLPQDEGVYNCIATNILGQATSTDAELTVMTDAMPTGELLIEPPDQPELSMGMIFAVIGGSLAVVIMIISGIICYIRRRHRKQIVHIHGNVSANNFTVNAENDAAVRILGDVAIGHENLGDKLEAEADVNLNNLKQ</sequence>
<dbReference type="PROSITE" id="PS50835">
    <property type="entry name" value="IG_LIKE"/>
    <property type="match status" value="1"/>
</dbReference>
<dbReference type="RefSeq" id="XP_006824784.1">
    <property type="nucleotide sequence ID" value="XM_006824721.1"/>
</dbReference>
<dbReference type="InterPro" id="IPR000177">
    <property type="entry name" value="Apple"/>
</dbReference>
<dbReference type="SMART" id="SM00409">
    <property type="entry name" value="IG"/>
    <property type="match status" value="1"/>
</dbReference>
<dbReference type="PROSITE" id="PS50041">
    <property type="entry name" value="C_TYPE_LECTIN_2"/>
    <property type="match status" value="1"/>
</dbReference>
<organism evidence="7 8">
    <name type="scientific">Saccoglossus kowalevskii</name>
    <name type="common">Acorn worm</name>
    <dbReference type="NCBI Taxonomy" id="10224"/>
    <lineage>
        <taxon>Eukaryota</taxon>
        <taxon>Metazoa</taxon>
        <taxon>Hemichordata</taxon>
        <taxon>Enteropneusta</taxon>
        <taxon>Harrimaniidae</taxon>
        <taxon>Saccoglossus</taxon>
    </lineage>
</organism>
<dbReference type="InterPro" id="IPR003598">
    <property type="entry name" value="Ig_sub2"/>
</dbReference>
<dbReference type="Gene3D" id="3.50.4.10">
    <property type="entry name" value="Hepatocyte Growth Factor"/>
    <property type="match status" value="1"/>
</dbReference>
<dbReference type="Pfam" id="PF00059">
    <property type="entry name" value="Lectin_C"/>
    <property type="match status" value="1"/>
</dbReference>
<dbReference type="Proteomes" id="UP000694865">
    <property type="component" value="Unplaced"/>
</dbReference>
<evidence type="ECO:0000256" key="1">
    <source>
        <dbReference type="ARBA" id="ARBA00022737"/>
    </source>
</evidence>
<keyword evidence="4" id="KW-1133">Transmembrane helix</keyword>
<feature type="transmembrane region" description="Helical" evidence="4">
    <location>
        <begin position="537"/>
        <end position="560"/>
    </location>
</feature>
<evidence type="ECO:0000256" key="2">
    <source>
        <dbReference type="ARBA" id="ARBA00023157"/>
    </source>
</evidence>
<dbReference type="SMART" id="SM00223">
    <property type="entry name" value="APPLE"/>
    <property type="match status" value="1"/>
</dbReference>
<protein>
    <submittedName>
        <fullName evidence="8">Uncharacterized protein LOC102804845</fullName>
    </submittedName>
</protein>
<dbReference type="Pfam" id="PF07679">
    <property type="entry name" value="I-set"/>
    <property type="match status" value="1"/>
</dbReference>
<evidence type="ECO:0000313" key="7">
    <source>
        <dbReference type="Proteomes" id="UP000694865"/>
    </source>
</evidence>
<feature type="compositionally biased region" description="Polar residues" evidence="3">
    <location>
        <begin position="1"/>
        <end position="17"/>
    </location>
</feature>
<dbReference type="InterPro" id="IPR036179">
    <property type="entry name" value="Ig-like_dom_sf"/>
</dbReference>
<evidence type="ECO:0000256" key="4">
    <source>
        <dbReference type="SAM" id="Phobius"/>
    </source>
</evidence>
<evidence type="ECO:0000259" key="5">
    <source>
        <dbReference type="PROSITE" id="PS50041"/>
    </source>
</evidence>
<dbReference type="Gene3D" id="3.10.100.10">
    <property type="entry name" value="Mannose-Binding Protein A, subunit A"/>
    <property type="match status" value="1"/>
</dbReference>
<accession>A0ABM0MXP3</accession>